<sequence>MAKNQGLALGIAAMALYIIGGILTFIGLYLIVFMPGSDVLGWGEGRSLGYLFFCVGISLSVMGVLFMRIFRNRGLS</sequence>
<keyword evidence="3" id="KW-1185">Reference proteome</keyword>
<keyword evidence="1" id="KW-0472">Membrane</keyword>
<accession>A0A9W6G2M8</accession>
<gene>
    <name evidence="2" type="ORF">GHYDROH2_27040</name>
</gene>
<feature type="transmembrane region" description="Helical" evidence="1">
    <location>
        <begin position="7"/>
        <end position="30"/>
    </location>
</feature>
<dbReference type="RefSeq" id="WP_214185185.1">
    <property type="nucleotide sequence ID" value="NZ_BSDS01000002.1"/>
</dbReference>
<dbReference type="EMBL" id="BSDS01000002">
    <property type="protein sequence ID" value="GLI39203.1"/>
    <property type="molecule type" value="Genomic_DNA"/>
</dbReference>
<reference evidence="2" key="1">
    <citation type="submission" date="2022-12" db="EMBL/GenBank/DDBJ databases">
        <title>Reference genome sequencing for broad-spectrum identification of bacterial and archaeal isolates by mass spectrometry.</title>
        <authorList>
            <person name="Sekiguchi Y."/>
            <person name="Tourlousse D.M."/>
        </authorList>
    </citation>
    <scope>NUCLEOTIDE SEQUENCE</scope>
    <source>
        <strain evidence="2">H2</strain>
    </source>
</reference>
<organism evidence="2 3">
    <name type="scientific">Geobacter hydrogenophilus</name>
    <dbReference type="NCBI Taxonomy" id="40983"/>
    <lineage>
        <taxon>Bacteria</taxon>
        <taxon>Pseudomonadati</taxon>
        <taxon>Thermodesulfobacteriota</taxon>
        <taxon>Desulfuromonadia</taxon>
        <taxon>Geobacterales</taxon>
        <taxon>Geobacteraceae</taxon>
        <taxon>Geobacter</taxon>
    </lineage>
</organism>
<dbReference type="AlphaFoldDB" id="A0A9W6G2M8"/>
<name>A0A9W6G2M8_9BACT</name>
<feature type="transmembrane region" description="Helical" evidence="1">
    <location>
        <begin position="50"/>
        <end position="70"/>
    </location>
</feature>
<protein>
    <submittedName>
        <fullName evidence="2">Uncharacterized protein</fullName>
    </submittedName>
</protein>
<keyword evidence="1" id="KW-1133">Transmembrane helix</keyword>
<comment type="caution">
    <text evidence="2">The sequence shown here is derived from an EMBL/GenBank/DDBJ whole genome shotgun (WGS) entry which is preliminary data.</text>
</comment>
<keyword evidence="1" id="KW-0812">Transmembrane</keyword>
<evidence type="ECO:0000313" key="3">
    <source>
        <dbReference type="Proteomes" id="UP001144352"/>
    </source>
</evidence>
<dbReference type="Proteomes" id="UP001144352">
    <property type="component" value="Unassembled WGS sequence"/>
</dbReference>
<proteinExistence type="predicted"/>
<evidence type="ECO:0000256" key="1">
    <source>
        <dbReference type="SAM" id="Phobius"/>
    </source>
</evidence>
<evidence type="ECO:0000313" key="2">
    <source>
        <dbReference type="EMBL" id="GLI39203.1"/>
    </source>
</evidence>